<reference evidence="1 2" key="1">
    <citation type="submission" date="2013-03" db="EMBL/GenBank/DDBJ databases">
        <title>Salinisphaera hydrothermalis C41B8 Genome Sequencing.</title>
        <authorList>
            <person name="Li C."/>
            <person name="Lai Q."/>
            <person name="Shao Z."/>
        </authorList>
    </citation>
    <scope>NUCLEOTIDE SEQUENCE [LARGE SCALE GENOMIC DNA]</scope>
    <source>
        <strain evidence="1 2">C41B8</strain>
    </source>
</reference>
<gene>
    <name evidence="1" type="ORF">C41B8_14985</name>
</gene>
<organism evidence="1 2">
    <name type="scientific">Salinisphaera hydrothermalis (strain C41B8)</name>
    <dbReference type="NCBI Taxonomy" id="1304275"/>
    <lineage>
        <taxon>Bacteria</taxon>
        <taxon>Pseudomonadati</taxon>
        <taxon>Pseudomonadota</taxon>
        <taxon>Gammaproteobacteria</taxon>
        <taxon>Salinisphaerales</taxon>
        <taxon>Salinisphaeraceae</taxon>
        <taxon>Salinisphaera</taxon>
    </lineage>
</organism>
<accession>A0A084II72</accession>
<comment type="caution">
    <text evidence="1">The sequence shown here is derived from an EMBL/GenBank/DDBJ whole genome shotgun (WGS) entry which is preliminary data.</text>
</comment>
<dbReference type="RefSeq" id="WP_037339993.1">
    <property type="nucleotide sequence ID" value="NZ_APNK01000030.1"/>
</dbReference>
<keyword evidence="2" id="KW-1185">Reference proteome</keyword>
<evidence type="ECO:0000313" key="2">
    <source>
        <dbReference type="Proteomes" id="UP000028302"/>
    </source>
</evidence>
<dbReference type="STRING" id="1304275.C41B8_14985"/>
<evidence type="ECO:0008006" key="3">
    <source>
        <dbReference type="Google" id="ProtNLM"/>
    </source>
</evidence>
<dbReference type="InterPro" id="IPR010352">
    <property type="entry name" value="DUF945"/>
</dbReference>
<name>A0A084II72_SALHC</name>
<evidence type="ECO:0000313" key="1">
    <source>
        <dbReference type="EMBL" id="KEZ76406.1"/>
    </source>
</evidence>
<dbReference type="Pfam" id="PF06097">
    <property type="entry name" value="DUF945"/>
    <property type="match status" value="1"/>
</dbReference>
<sequence length="457" mass="49953">MRLLIKTLLWGAAVLALLGVGAPYGVGWLLAGRFDHAVAHLAVPGYLQVVRRDFHRGWFVSHATVVLRPIGPLCHTKPCPVMTLHSRIDHGPLAWGAEPVSLVPVWAVVKTRADLTSLWPRYVFSPAPGPLTITSRIRWDSRGQANLSLAGATFDVARQKPVAHVETATVSGDLESGIMGRRIEGLDLDWPSFSLVRQSAGHLGWRHVHFQARPAANGDLANRQLSADSVTLDDGRGQATRFTGLKLTTRRPSPDTTAVSLRIDKLVLPDNTQGTLIVDGRQHGMRALAWATLPSRWTQLGGWSGGALNAPELYRDVVPALFPPGSRLRIGRFELATRDGAIRAQARIHTPKDFKPPTGAVGLLSQLDAQLQLSFPRPVLRRLIQRTLGPAERARPGPAIDARLETLTARDLIAPVDDGKRYRLHLVLHGGQMTINGRNRAQWRSLVEQLQAAAQGL</sequence>
<proteinExistence type="predicted"/>
<dbReference type="Proteomes" id="UP000028302">
    <property type="component" value="Unassembled WGS sequence"/>
</dbReference>
<dbReference type="OrthoDB" id="8523324at2"/>
<dbReference type="EMBL" id="APNK01000030">
    <property type="protein sequence ID" value="KEZ76406.1"/>
    <property type="molecule type" value="Genomic_DNA"/>
</dbReference>
<dbReference type="AlphaFoldDB" id="A0A084II72"/>
<protein>
    <recommendedName>
        <fullName evidence="3">Dicarboxylate transport domain-containing protein</fullName>
    </recommendedName>
</protein>